<proteinExistence type="predicted"/>
<accession>A0ACD5TDM3</accession>
<reference evidence="1" key="2">
    <citation type="submission" date="2025-09" db="UniProtKB">
        <authorList>
            <consortium name="EnsemblPlants"/>
        </authorList>
    </citation>
    <scope>IDENTIFICATION</scope>
</reference>
<protein>
    <submittedName>
        <fullName evidence="1">Uncharacterized protein</fullName>
    </submittedName>
</protein>
<name>A0ACD5TDM3_AVESA</name>
<reference evidence="1" key="1">
    <citation type="submission" date="2021-05" db="EMBL/GenBank/DDBJ databases">
        <authorList>
            <person name="Scholz U."/>
            <person name="Mascher M."/>
            <person name="Fiebig A."/>
        </authorList>
    </citation>
    <scope>NUCLEOTIDE SEQUENCE [LARGE SCALE GENOMIC DNA]</scope>
</reference>
<evidence type="ECO:0000313" key="1">
    <source>
        <dbReference type="EnsemblPlants" id="AVESA.00010b.r2.1AG0035730.1.CDS"/>
    </source>
</evidence>
<dbReference type="Proteomes" id="UP001732700">
    <property type="component" value="Chromosome 1A"/>
</dbReference>
<keyword evidence="2" id="KW-1185">Reference proteome</keyword>
<organism evidence="1 2">
    <name type="scientific">Avena sativa</name>
    <name type="common">Oat</name>
    <dbReference type="NCBI Taxonomy" id="4498"/>
    <lineage>
        <taxon>Eukaryota</taxon>
        <taxon>Viridiplantae</taxon>
        <taxon>Streptophyta</taxon>
        <taxon>Embryophyta</taxon>
        <taxon>Tracheophyta</taxon>
        <taxon>Spermatophyta</taxon>
        <taxon>Magnoliopsida</taxon>
        <taxon>Liliopsida</taxon>
        <taxon>Poales</taxon>
        <taxon>Poaceae</taxon>
        <taxon>BOP clade</taxon>
        <taxon>Pooideae</taxon>
        <taxon>Poodae</taxon>
        <taxon>Poeae</taxon>
        <taxon>Poeae Chloroplast Group 1 (Aveneae type)</taxon>
        <taxon>Aveninae</taxon>
        <taxon>Avena</taxon>
    </lineage>
</organism>
<sequence length="100" mass="11011">MKKGSVVYMIALLFMACLLDGGQCRPETTRTYKDGRANATTVELSSDQSKITLKICVPRDCETKGEAWIKACICCLNDPDVPCFDTLKVCQANCPNLKSK</sequence>
<evidence type="ECO:0000313" key="2">
    <source>
        <dbReference type="Proteomes" id="UP001732700"/>
    </source>
</evidence>
<dbReference type="EnsemblPlants" id="AVESA.00010b.r2.1AG0035730.1">
    <property type="protein sequence ID" value="AVESA.00010b.r2.1AG0035730.1.CDS"/>
    <property type="gene ID" value="AVESA.00010b.r2.1AG0035730"/>
</dbReference>